<evidence type="ECO:0000313" key="13">
    <source>
        <dbReference type="Proteomes" id="UP001312908"/>
    </source>
</evidence>
<feature type="transmembrane region" description="Helical" evidence="9">
    <location>
        <begin position="12"/>
        <end position="29"/>
    </location>
</feature>
<comment type="function">
    <text evidence="9">Catalyzes the phospholipid dependent N-acylation of the N-terminal cysteine of apolipoprotein, the last step in lipoprotein maturation.</text>
</comment>
<evidence type="ECO:0000256" key="1">
    <source>
        <dbReference type="ARBA" id="ARBA00004651"/>
    </source>
</evidence>
<feature type="transmembrane region" description="Helical" evidence="9">
    <location>
        <begin position="167"/>
        <end position="188"/>
    </location>
</feature>
<dbReference type="Pfam" id="PF20154">
    <property type="entry name" value="LNT_N"/>
    <property type="match status" value="1"/>
</dbReference>
<dbReference type="CDD" id="cd07571">
    <property type="entry name" value="ALP_N-acyl_transferase"/>
    <property type="match status" value="1"/>
</dbReference>
<dbReference type="EMBL" id="JAWJZY010000002">
    <property type="protein sequence ID" value="MEE8658237.1"/>
    <property type="molecule type" value="Genomic_DNA"/>
</dbReference>
<evidence type="ECO:0000256" key="10">
    <source>
        <dbReference type="SAM" id="MobiDB-lite"/>
    </source>
</evidence>
<protein>
    <recommendedName>
        <fullName evidence="9">Apolipoprotein N-acyltransferase</fullName>
        <shortName evidence="9">ALP N-acyltransferase</shortName>
        <ecNumber evidence="9">2.3.1.269</ecNumber>
    </recommendedName>
</protein>
<evidence type="ECO:0000256" key="3">
    <source>
        <dbReference type="ARBA" id="ARBA00022475"/>
    </source>
</evidence>
<comment type="catalytic activity">
    <reaction evidence="9">
        <text>N-terminal S-1,2-diacyl-sn-glyceryl-L-cysteinyl-[lipoprotein] + a glycerophospholipid = N-acyl-S-1,2-diacyl-sn-glyceryl-L-cysteinyl-[lipoprotein] + a 2-acyl-sn-glycero-3-phospholipid + H(+)</text>
        <dbReference type="Rhea" id="RHEA:48228"/>
        <dbReference type="Rhea" id="RHEA-COMP:14681"/>
        <dbReference type="Rhea" id="RHEA-COMP:14684"/>
        <dbReference type="ChEBI" id="CHEBI:15378"/>
        <dbReference type="ChEBI" id="CHEBI:136912"/>
        <dbReference type="ChEBI" id="CHEBI:140656"/>
        <dbReference type="ChEBI" id="CHEBI:140657"/>
        <dbReference type="ChEBI" id="CHEBI:140660"/>
        <dbReference type="EC" id="2.3.1.269"/>
    </reaction>
</comment>
<feature type="region of interest" description="Disordered" evidence="10">
    <location>
        <begin position="504"/>
        <end position="523"/>
    </location>
</feature>
<dbReference type="Proteomes" id="UP001312908">
    <property type="component" value="Unassembled WGS sequence"/>
</dbReference>
<dbReference type="HAMAP" id="MF_01148">
    <property type="entry name" value="Lnt"/>
    <property type="match status" value="1"/>
</dbReference>
<evidence type="ECO:0000259" key="11">
    <source>
        <dbReference type="PROSITE" id="PS50263"/>
    </source>
</evidence>
<feature type="transmembrane region" description="Helical" evidence="9">
    <location>
        <begin position="60"/>
        <end position="82"/>
    </location>
</feature>
<sequence length="523" mass="57434">MSGPKAPKLRRFRPAFICFLSGLFAATAYPPLYFLPGLICGVWLLYGCARQAASWRQAAFCGLVFGFGLNLGGLYWLTHAVLMGGRQFWWAVPLATPGCALILAPFIAVPSLLARRFSSGWGSILIFAGSWTLTDMSRIFLFSGFPWNPLGADLTFPGNGGTVLTQIASIIGVDGLTFCLVFTSAALFRVRRSLYVVAILWIIIAIYGYERVHHLPLLPVQNPALVLVQNNVSEDHILSRDESGEVLQRSLMLTREGISIAHALFPDRAAVYAWPESGFPGLLDEAPFARRQIAREAEGSWGIIGSDRRDDAGQWYNSAMALDGDGEIAAIYDKSRLVPFGEYQPRFLPFNIMPGQFRPGPGLRTWQLPQLGRVAPLVCYEVVFSGQVVTNPRPDWMLNLTNDAWFGASAGPWQHLMAVRLRAVEEGVPIAQVANTGLTAIFDAAGRKTGAIPPDKADILVAPLPSPVKKTPFAIYGRSIPIFICLLAFLIALLTIRNARKRKSSEGKFRSPSNLESRSRSHE</sequence>
<keyword evidence="8 9" id="KW-0012">Acyltransferase</keyword>
<dbReference type="RefSeq" id="WP_394819189.1">
    <property type="nucleotide sequence ID" value="NZ_JAWJZY010000002.1"/>
</dbReference>
<evidence type="ECO:0000256" key="4">
    <source>
        <dbReference type="ARBA" id="ARBA00022679"/>
    </source>
</evidence>
<evidence type="ECO:0000313" key="12">
    <source>
        <dbReference type="EMBL" id="MEE8658237.1"/>
    </source>
</evidence>
<proteinExistence type="inferred from homology"/>
<keyword evidence="6 9" id="KW-1133">Transmembrane helix</keyword>
<dbReference type="EC" id="2.3.1.269" evidence="9"/>
<feature type="transmembrane region" description="Helical" evidence="9">
    <location>
        <begin position="88"/>
        <end position="113"/>
    </location>
</feature>
<evidence type="ECO:0000256" key="2">
    <source>
        <dbReference type="ARBA" id="ARBA00010065"/>
    </source>
</evidence>
<dbReference type="SUPFAM" id="SSF56317">
    <property type="entry name" value="Carbon-nitrogen hydrolase"/>
    <property type="match status" value="1"/>
</dbReference>
<dbReference type="PANTHER" id="PTHR38686">
    <property type="entry name" value="APOLIPOPROTEIN N-ACYLTRANSFERASE"/>
    <property type="match status" value="1"/>
</dbReference>
<dbReference type="Gene3D" id="3.60.110.10">
    <property type="entry name" value="Carbon-nitrogen hydrolase"/>
    <property type="match status" value="1"/>
</dbReference>
<evidence type="ECO:0000256" key="8">
    <source>
        <dbReference type="ARBA" id="ARBA00023315"/>
    </source>
</evidence>
<dbReference type="NCBIfam" id="TIGR00546">
    <property type="entry name" value="lnt"/>
    <property type="match status" value="1"/>
</dbReference>
<reference evidence="12 13" key="1">
    <citation type="submission" date="2023-10" db="EMBL/GenBank/DDBJ databases">
        <title>Sorlinia euscelidii gen. nov., sp. nov., an acetic acid bacteria isolated from the gut of Euscelidius variegatus emitter.</title>
        <authorList>
            <person name="Michoud G."/>
            <person name="Marasco R."/>
            <person name="Seferji K."/>
            <person name="Gonella E."/>
            <person name="Garuglieri E."/>
            <person name="Alma A."/>
            <person name="Mapelli F."/>
            <person name="Borin S."/>
            <person name="Daffonchio D."/>
            <person name="Crotti E."/>
        </authorList>
    </citation>
    <scope>NUCLEOTIDE SEQUENCE [LARGE SCALE GENOMIC DNA]</scope>
    <source>
        <strain evidence="12 13">EV16P</strain>
    </source>
</reference>
<dbReference type="InterPro" id="IPR003010">
    <property type="entry name" value="C-N_Hydrolase"/>
</dbReference>
<evidence type="ECO:0000256" key="5">
    <source>
        <dbReference type="ARBA" id="ARBA00022692"/>
    </source>
</evidence>
<feature type="transmembrane region" description="Helical" evidence="9">
    <location>
        <begin position="125"/>
        <end position="147"/>
    </location>
</feature>
<keyword evidence="3 9" id="KW-1003">Cell membrane</keyword>
<keyword evidence="4 9" id="KW-0808">Transferase</keyword>
<comment type="pathway">
    <text evidence="9">Protein modification; lipoprotein biosynthesis (N-acyl transfer).</text>
</comment>
<dbReference type="InterPro" id="IPR004563">
    <property type="entry name" value="Apolipo_AcylTrfase"/>
</dbReference>
<keyword evidence="7 9" id="KW-0472">Membrane</keyword>
<feature type="transmembrane region" description="Helical" evidence="9">
    <location>
        <begin position="193"/>
        <end position="209"/>
    </location>
</feature>
<keyword evidence="5 9" id="KW-0812">Transmembrane</keyword>
<keyword evidence="13" id="KW-1185">Reference proteome</keyword>
<comment type="subcellular location">
    <subcellularLocation>
        <location evidence="1 9">Cell membrane</location>
        <topology evidence="1 9">Multi-pass membrane protein</topology>
    </subcellularLocation>
</comment>
<dbReference type="PANTHER" id="PTHR38686:SF1">
    <property type="entry name" value="APOLIPOPROTEIN N-ACYLTRANSFERASE"/>
    <property type="match status" value="1"/>
</dbReference>
<comment type="caution">
    <text evidence="12">The sequence shown here is derived from an EMBL/GenBank/DDBJ whole genome shotgun (WGS) entry which is preliminary data.</text>
</comment>
<dbReference type="PROSITE" id="PS50263">
    <property type="entry name" value="CN_HYDROLASE"/>
    <property type="match status" value="1"/>
</dbReference>
<organism evidence="12 13">
    <name type="scientific">Sorlinia euscelidii</name>
    <dbReference type="NCBI Taxonomy" id="3081148"/>
    <lineage>
        <taxon>Bacteria</taxon>
        <taxon>Pseudomonadati</taxon>
        <taxon>Pseudomonadota</taxon>
        <taxon>Alphaproteobacteria</taxon>
        <taxon>Acetobacterales</taxon>
        <taxon>Acetobacteraceae</taxon>
        <taxon>Sorlinia</taxon>
    </lineage>
</organism>
<gene>
    <name evidence="9" type="primary">lnt</name>
    <name evidence="12" type="ORF">DOFOFD_04345</name>
</gene>
<evidence type="ECO:0000256" key="7">
    <source>
        <dbReference type="ARBA" id="ARBA00023136"/>
    </source>
</evidence>
<evidence type="ECO:0000256" key="6">
    <source>
        <dbReference type="ARBA" id="ARBA00022989"/>
    </source>
</evidence>
<name>A0ABU7U0B7_9PROT</name>
<dbReference type="Pfam" id="PF00795">
    <property type="entry name" value="CN_hydrolase"/>
    <property type="match status" value="1"/>
</dbReference>
<accession>A0ABU7U0B7</accession>
<feature type="transmembrane region" description="Helical" evidence="9">
    <location>
        <begin position="475"/>
        <end position="496"/>
    </location>
</feature>
<dbReference type="InterPro" id="IPR036526">
    <property type="entry name" value="C-N_Hydrolase_sf"/>
</dbReference>
<feature type="domain" description="CN hydrolase" evidence="11">
    <location>
        <begin position="228"/>
        <end position="466"/>
    </location>
</feature>
<dbReference type="InterPro" id="IPR045378">
    <property type="entry name" value="LNT_N"/>
</dbReference>
<evidence type="ECO:0000256" key="9">
    <source>
        <dbReference type="HAMAP-Rule" id="MF_01148"/>
    </source>
</evidence>
<comment type="similarity">
    <text evidence="2 9">Belongs to the CN hydrolase family. Apolipoprotein N-acyltransferase subfamily.</text>
</comment>